<comment type="caution">
    <text evidence="1">The sequence shown here is derived from an EMBL/GenBank/DDBJ whole genome shotgun (WGS) entry which is preliminary data.</text>
</comment>
<protein>
    <submittedName>
        <fullName evidence="1">Uncharacterized protein</fullName>
    </submittedName>
</protein>
<dbReference type="EMBL" id="CAJNOJ010000144">
    <property type="protein sequence ID" value="CAF1193847.1"/>
    <property type="molecule type" value="Genomic_DNA"/>
</dbReference>
<dbReference type="AlphaFoldDB" id="A0A814W4H2"/>
<name>A0A814W4H2_ADIRI</name>
<reference evidence="1" key="1">
    <citation type="submission" date="2021-02" db="EMBL/GenBank/DDBJ databases">
        <authorList>
            <person name="Nowell W R."/>
        </authorList>
    </citation>
    <scope>NUCLEOTIDE SEQUENCE</scope>
</reference>
<dbReference type="Proteomes" id="UP000663852">
    <property type="component" value="Unassembled WGS sequence"/>
</dbReference>
<gene>
    <name evidence="1" type="ORF">EDS130_LOCUS24969</name>
</gene>
<evidence type="ECO:0000313" key="1">
    <source>
        <dbReference type="EMBL" id="CAF1193847.1"/>
    </source>
</evidence>
<proteinExistence type="predicted"/>
<evidence type="ECO:0000313" key="2">
    <source>
        <dbReference type="Proteomes" id="UP000663852"/>
    </source>
</evidence>
<organism evidence="1 2">
    <name type="scientific">Adineta ricciae</name>
    <name type="common">Rotifer</name>
    <dbReference type="NCBI Taxonomy" id="249248"/>
    <lineage>
        <taxon>Eukaryota</taxon>
        <taxon>Metazoa</taxon>
        <taxon>Spiralia</taxon>
        <taxon>Gnathifera</taxon>
        <taxon>Rotifera</taxon>
        <taxon>Eurotatoria</taxon>
        <taxon>Bdelloidea</taxon>
        <taxon>Adinetida</taxon>
        <taxon>Adinetidae</taxon>
        <taxon>Adineta</taxon>
    </lineage>
</organism>
<sequence>MVTIRYEMRQAVTGYFVLVLVQSLNMVHSSYKQGRDWYHVGAMSLITARRLWWFSICLTYGAHLRFI</sequence>
<accession>A0A814W4H2</accession>